<feature type="domain" description="NADP-dependent oxidoreductase" evidence="1">
    <location>
        <begin position="2"/>
        <end position="176"/>
    </location>
</feature>
<dbReference type="PANTHER" id="PTHR43364">
    <property type="entry name" value="NADH-SPECIFIC METHYLGLYOXAL REDUCTASE-RELATED"/>
    <property type="match status" value="1"/>
</dbReference>
<dbReference type="SUPFAM" id="SSF51430">
    <property type="entry name" value="NAD(P)-linked oxidoreductase"/>
    <property type="match status" value="1"/>
</dbReference>
<dbReference type="PANTHER" id="PTHR43364:SF1">
    <property type="entry name" value="OXIDOREDUCTASE YDHF"/>
    <property type="match status" value="1"/>
</dbReference>
<evidence type="ECO:0000313" key="2">
    <source>
        <dbReference type="EMBL" id="HED09258.1"/>
    </source>
</evidence>
<dbReference type="PRINTS" id="PR00069">
    <property type="entry name" value="ALDKETRDTASE"/>
</dbReference>
<evidence type="ECO:0000259" key="1">
    <source>
        <dbReference type="Pfam" id="PF00248"/>
    </source>
</evidence>
<sequence>SSAERSLKNLQTDYLDLLLIHRADPLMDATEAARAFEHLRATGKVRHFGVSNFDINKMQLLQSRLNMPLQTNQIELSLLHWEALENGMSDYLQQRNIAPMIWSPLAGGRLFSEGKPQLVTVLRELSQKYESSPAALAFAWIARVPFGARIITGSGKIERLREAIDGRSINLSRHDWFWLYRAARGYDVP</sequence>
<dbReference type="InterPro" id="IPR050523">
    <property type="entry name" value="AKR_Detox_Biosynth"/>
</dbReference>
<feature type="non-terminal residue" evidence="2">
    <location>
        <position position="1"/>
    </location>
</feature>
<reference evidence="2" key="1">
    <citation type="journal article" date="2020" name="mSystems">
        <title>Genome- and Community-Level Interaction Insights into Carbon Utilization and Element Cycling Functions of Hydrothermarchaeota in Hydrothermal Sediment.</title>
        <authorList>
            <person name="Zhou Z."/>
            <person name="Liu Y."/>
            <person name="Xu W."/>
            <person name="Pan J."/>
            <person name="Luo Z.H."/>
            <person name="Li M."/>
        </authorList>
    </citation>
    <scope>NUCLEOTIDE SEQUENCE [LARGE SCALE GENOMIC DNA]</scope>
    <source>
        <strain evidence="2">HyVt-456</strain>
    </source>
</reference>
<protein>
    <submittedName>
        <fullName evidence="2">Oxidoreductase</fullName>
    </submittedName>
</protein>
<proteinExistence type="predicted"/>
<dbReference type="GO" id="GO:0016491">
    <property type="term" value="F:oxidoreductase activity"/>
    <property type="evidence" value="ECO:0007669"/>
    <property type="project" value="InterPro"/>
</dbReference>
<dbReference type="AlphaFoldDB" id="A0A7V1LJU2"/>
<dbReference type="EMBL" id="DRLD01000025">
    <property type="protein sequence ID" value="HED09258.1"/>
    <property type="molecule type" value="Genomic_DNA"/>
</dbReference>
<dbReference type="InterPro" id="IPR020471">
    <property type="entry name" value="AKR"/>
</dbReference>
<name>A0A7V1LJU2_CALAY</name>
<dbReference type="GO" id="GO:0005829">
    <property type="term" value="C:cytosol"/>
    <property type="evidence" value="ECO:0007669"/>
    <property type="project" value="TreeGrafter"/>
</dbReference>
<dbReference type="InterPro" id="IPR023210">
    <property type="entry name" value="NADP_OxRdtase_dom"/>
</dbReference>
<dbReference type="Proteomes" id="UP000886005">
    <property type="component" value="Unassembled WGS sequence"/>
</dbReference>
<dbReference type="Gene3D" id="3.20.20.100">
    <property type="entry name" value="NADP-dependent oxidoreductase domain"/>
    <property type="match status" value="1"/>
</dbReference>
<dbReference type="InterPro" id="IPR036812">
    <property type="entry name" value="NAD(P)_OxRdtase_dom_sf"/>
</dbReference>
<accession>A0A7V1LJU2</accession>
<dbReference type="Pfam" id="PF00248">
    <property type="entry name" value="Aldo_ket_red"/>
    <property type="match status" value="1"/>
</dbReference>
<comment type="caution">
    <text evidence="2">The sequence shown here is derived from an EMBL/GenBank/DDBJ whole genome shotgun (WGS) entry which is preliminary data.</text>
</comment>
<organism evidence="2">
    <name type="scientific">Caldithrix abyssi</name>
    <dbReference type="NCBI Taxonomy" id="187145"/>
    <lineage>
        <taxon>Bacteria</taxon>
        <taxon>Pseudomonadati</taxon>
        <taxon>Calditrichota</taxon>
        <taxon>Calditrichia</taxon>
        <taxon>Calditrichales</taxon>
        <taxon>Calditrichaceae</taxon>
        <taxon>Caldithrix</taxon>
    </lineage>
</organism>
<gene>
    <name evidence="2" type="ORF">ENJ10_01085</name>
</gene>